<evidence type="ECO:0000313" key="2">
    <source>
        <dbReference type="EMBL" id="CUN51644.1"/>
    </source>
</evidence>
<dbReference type="FunFam" id="2.30.30.140:FF:000022">
    <property type="entry name" value="Hydrogenase assembly chaperone HybG"/>
    <property type="match status" value="1"/>
</dbReference>
<dbReference type="Gene3D" id="2.30.30.140">
    <property type="match status" value="1"/>
</dbReference>
<comment type="similarity">
    <text evidence="1">Belongs to the HupF/HypC family.</text>
</comment>
<dbReference type="Pfam" id="PF01455">
    <property type="entry name" value="HupF_HypC"/>
    <property type="match status" value="1"/>
</dbReference>
<dbReference type="AlphaFoldDB" id="A0A173XJ28"/>
<dbReference type="NCBIfam" id="TIGR00074">
    <property type="entry name" value="hypC_hupF"/>
    <property type="match status" value="1"/>
</dbReference>
<sequence length="86" mass="9444">MCLAVPGKVVKRDDDLKATVDMMGIERPVSLRLVPTAQVGDYILVHAGFGIQIVDEQEAQETLELVNAMSELIEEDQLTTNPAEAY</sequence>
<dbReference type="SUPFAM" id="SSF159127">
    <property type="entry name" value="HupF/HypC-like"/>
    <property type="match status" value="1"/>
</dbReference>
<evidence type="ECO:0000256" key="1">
    <source>
        <dbReference type="ARBA" id="ARBA00006018"/>
    </source>
</evidence>
<dbReference type="EMBL" id="CYYP01000002">
    <property type="protein sequence ID" value="CUN51644.1"/>
    <property type="molecule type" value="Genomic_DNA"/>
</dbReference>
<dbReference type="GO" id="GO:0051604">
    <property type="term" value="P:protein maturation"/>
    <property type="evidence" value="ECO:0007669"/>
    <property type="project" value="TreeGrafter"/>
</dbReference>
<dbReference type="RefSeq" id="WP_055285319.1">
    <property type="nucleotide sequence ID" value="NZ_CYYP01000002.1"/>
</dbReference>
<dbReference type="GO" id="GO:0005506">
    <property type="term" value="F:iron ion binding"/>
    <property type="evidence" value="ECO:0007669"/>
    <property type="project" value="TreeGrafter"/>
</dbReference>
<name>A0A173XJ28_9ACTN</name>
<organism evidence="2 3">
    <name type="scientific">Collinsella aerofaciens</name>
    <dbReference type="NCBI Taxonomy" id="74426"/>
    <lineage>
        <taxon>Bacteria</taxon>
        <taxon>Bacillati</taxon>
        <taxon>Actinomycetota</taxon>
        <taxon>Coriobacteriia</taxon>
        <taxon>Coriobacteriales</taxon>
        <taxon>Coriobacteriaceae</taxon>
        <taxon>Collinsella</taxon>
    </lineage>
</organism>
<dbReference type="PANTHER" id="PTHR35177">
    <property type="entry name" value="HYDROGENASE MATURATION FACTOR HYBG"/>
    <property type="match status" value="1"/>
</dbReference>
<reference evidence="2 3" key="1">
    <citation type="submission" date="2015-09" db="EMBL/GenBank/DDBJ databases">
        <authorList>
            <consortium name="Pathogen Informatics"/>
        </authorList>
    </citation>
    <scope>NUCLEOTIDE SEQUENCE [LARGE SCALE GENOMIC DNA]</scope>
    <source>
        <strain evidence="2 3">2789STDY5608823</strain>
    </source>
</reference>
<dbReference type="GO" id="GO:1902670">
    <property type="term" value="F:carbon dioxide binding"/>
    <property type="evidence" value="ECO:0007669"/>
    <property type="project" value="TreeGrafter"/>
</dbReference>
<evidence type="ECO:0000313" key="3">
    <source>
        <dbReference type="Proteomes" id="UP000095468"/>
    </source>
</evidence>
<proteinExistence type="inferred from homology"/>
<dbReference type="PRINTS" id="PR00445">
    <property type="entry name" value="HUPFHYPC"/>
</dbReference>
<dbReference type="Proteomes" id="UP000095468">
    <property type="component" value="Unassembled WGS sequence"/>
</dbReference>
<dbReference type="InterPro" id="IPR019812">
    <property type="entry name" value="Hydgase_assmbl_chp_CS"/>
</dbReference>
<protein>
    <submittedName>
        <fullName evidence="2">Hydrogenase isoenzymes formation protein hypC</fullName>
    </submittedName>
</protein>
<dbReference type="InterPro" id="IPR001109">
    <property type="entry name" value="Hydrogenase_HupF/HypC"/>
</dbReference>
<accession>A0A173XJ28</accession>
<dbReference type="PROSITE" id="PS01097">
    <property type="entry name" value="HUPF_HYPC"/>
    <property type="match status" value="1"/>
</dbReference>
<dbReference type="PANTHER" id="PTHR35177:SF2">
    <property type="entry name" value="HYDROGENASE MATURATION FACTOR HYBG"/>
    <property type="match status" value="1"/>
</dbReference>
<gene>
    <name evidence="2" type="primary">hypC</name>
    <name evidence="2" type="ORF">ERS852381_00318</name>
</gene>